<protein>
    <submittedName>
        <fullName evidence="2">Permease</fullName>
    </submittedName>
</protein>
<feature type="transmembrane region" description="Helical" evidence="1">
    <location>
        <begin position="34"/>
        <end position="62"/>
    </location>
</feature>
<feature type="transmembrane region" description="Helical" evidence="1">
    <location>
        <begin position="214"/>
        <end position="235"/>
    </location>
</feature>
<evidence type="ECO:0000313" key="3">
    <source>
        <dbReference type="Proteomes" id="UP000298358"/>
    </source>
</evidence>
<dbReference type="EMBL" id="SPQB01000003">
    <property type="protein sequence ID" value="TFU34123.1"/>
    <property type="molecule type" value="Genomic_DNA"/>
</dbReference>
<dbReference type="AlphaFoldDB" id="A0A4Y9G0A9"/>
<sequence>MSVIAAPAPLAPASGRAPVARLTWMLGRPSAQSAAALALPAVAFAVTTALMLVVLGGVLMFWRWDVTAQPDAPVYQLLSVIALAVLVIPLLSLGGAAARLSARRRDDRLATLRLLGASTPTVGAITVLESTAVAVAGALAGVVLYALLMPLVGLVSFGGAPIGGASLWTGIPAIAAVVVGVALLAAISAAIGLRQVVLSPLGVRARTDAPKLHWVRVLIAVVVIAAGFVALNVPALAPGAAFAFVIAAVFGAGMAVLNLLGPWTIGVFAKIQARRATTAARLVAARTVLESPKAAWRQVGGVAMTSFVAVIAGAGTAMVADAQDAGVLMRDVQTGVLLTLVVSFAMVACSVGVNQAAAILDRRALHVALDRIGMPIEVMESARTRATMAPLLFTVVVSVLAAGVLVFPLVGIAMIVAPLSLGVIAACFALGIVLVWAALRATRPVLLRVLAEPERAE</sequence>
<dbReference type="OrthoDB" id="5118998at2"/>
<evidence type="ECO:0000313" key="2">
    <source>
        <dbReference type="EMBL" id="TFU34123.1"/>
    </source>
</evidence>
<reference evidence="2 3" key="1">
    <citation type="submission" date="2019-03" db="EMBL/GenBank/DDBJ databases">
        <title>Diversity of the mouse oral microbiome.</title>
        <authorList>
            <person name="Joseph S."/>
            <person name="Aduse-Opoku J."/>
            <person name="Curtis M."/>
            <person name="Wade W."/>
            <person name="Hashim A."/>
        </authorList>
    </citation>
    <scope>NUCLEOTIDE SEQUENCE [LARGE SCALE GENOMIC DNA]</scope>
    <source>
        <strain evidence="2 3">P1012</strain>
    </source>
</reference>
<accession>A0A4Y9G0A9</accession>
<feature type="transmembrane region" description="Helical" evidence="1">
    <location>
        <begin position="167"/>
        <end position="193"/>
    </location>
</feature>
<keyword evidence="3" id="KW-1185">Reference proteome</keyword>
<gene>
    <name evidence="2" type="ORF">E4U02_02335</name>
</gene>
<keyword evidence="1" id="KW-1133">Transmembrane helix</keyword>
<keyword evidence="1" id="KW-0812">Transmembrane</keyword>
<feature type="transmembrane region" description="Helical" evidence="1">
    <location>
        <begin position="299"/>
        <end position="320"/>
    </location>
</feature>
<keyword evidence="1" id="KW-0472">Membrane</keyword>
<evidence type="ECO:0000256" key="1">
    <source>
        <dbReference type="SAM" id="Phobius"/>
    </source>
</evidence>
<feature type="transmembrane region" description="Helical" evidence="1">
    <location>
        <begin position="421"/>
        <end position="439"/>
    </location>
</feature>
<dbReference type="RefSeq" id="WP_135112787.1">
    <property type="nucleotide sequence ID" value="NZ_JADGLL010000003.1"/>
</dbReference>
<comment type="caution">
    <text evidence="2">The sequence shown here is derived from an EMBL/GenBank/DDBJ whole genome shotgun (WGS) entry which is preliminary data.</text>
</comment>
<feature type="transmembrane region" description="Helical" evidence="1">
    <location>
        <begin position="391"/>
        <end position="415"/>
    </location>
</feature>
<name>A0A4Y9G0A9_9MICO</name>
<feature type="transmembrane region" description="Helical" evidence="1">
    <location>
        <begin position="241"/>
        <end position="265"/>
    </location>
</feature>
<feature type="transmembrane region" description="Helical" evidence="1">
    <location>
        <begin position="74"/>
        <end position="100"/>
    </location>
</feature>
<feature type="transmembrane region" description="Helical" evidence="1">
    <location>
        <begin position="332"/>
        <end position="353"/>
    </location>
</feature>
<organism evidence="2 3">
    <name type="scientific">Microbacterium paludicola</name>
    <dbReference type="NCBI Taxonomy" id="300019"/>
    <lineage>
        <taxon>Bacteria</taxon>
        <taxon>Bacillati</taxon>
        <taxon>Actinomycetota</taxon>
        <taxon>Actinomycetes</taxon>
        <taxon>Micrococcales</taxon>
        <taxon>Microbacteriaceae</taxon>
        <taxon>Microbacterium</taxon>
    </lineage>
</organism>
<dbReference type="Proteomes" id="UP000298358">
    <property type="component" value="Unassembled WGS sequence"/>
</dbReference>
<feature type="transmembrane region" description="Helical" evidence="1">
    <location>
        <begin position="121"/>
        <end position="147"/>
    </location>
</feature>
<proteinExistence type="predicted"/>